<reference evidence="2 3" key="1">
    <citation type="submission" date="2017-05" db="EMBL/GenBank/DDBJ databases">
        <title>Biotechnological potential of actinobacteria isolated from South African environments.</title>
        <authorList>
            <person name="Le Roes-Hill M."/>
            <person name="Prins A."/>
            <person name="Durrell K.A."/>
        </authorList>
    </citation>
    <scope>NUCLEOTIDE SEQUENCE [LARGE SCALE GENOMIC DNA]</scope>
    <source>
        <strain evidence="2">M26</strain>
    </source>
</reference>
<dbReference type="Proteomes" id="UP000194761">
    <property type="component" value="Unassembled WGS sequence"/>
</dbReference>
<dbReference type="AlphaFoldDB" id="A0A243RRP6"/>
<name>A0A243RRP6_9ACTN</name>
<evidence type="ECO:0000256" key="1">
    <source>
        <dbReference type="SAM" id="MobiDB-lite"/>
    </source>
</evidence>
<feature type="region of interest" description="Disordered" evidence="1">
    <location>
        <begin position="116"/>
        <end position="142"/>
    </location>
</feature>
<dbReference type="RefSeq" id="WP_086570518.1">
    <property type="nucleotide sequence ID" value="NZ_NGFP01000032.1"/>
</dbReference>
<evidence type="ECO:0000313" key="2">
    <source>
        <dbReference type="EMBL" id="OUC97724.1"/>
    </source>
</evidence>
<organism evidence="2 3">
    <name type="scientific">Streptosporangium minutum</name>
    <dbReference type="NCBI Taxonomy" id="569862"/>
    <lineage>
        <taxon>Bacteria</taxon>
        <taxon>Bacillati</taxon>
        <taxon>Actinomycetota</taxon>
        <taxon>Actinomycetes</taxon>
        <taxon>Streptosporangiales</taxon>
        <taxon>Streptosporangiaceae</taxon>
        <taxon>Streptosporangium</taxon>
    </lineage>
</organism>
<dbReference type="EMBL" id="NGFP01000032">
    <property type="protein sequence ID" value="OUC97724.1"/>
    <property type="molecule type" value="Genomic_DNA"/>
</dbReference>
<feature type="compositionally biased region" description="Basic and acidic residues" evidence="1">
    <location>
        <begin position="116"/>
        <end position="132"/>
    </location>
</feature>
<evidence type="ECO:0000313" key="3">
    <source>
        <dbReference type="Proteomes" id="UP000194761"/>
    </source>
</evidence>
<sequence length="142" mass="15746">MSFPRSPAAGGHLEWDTDETVAQAAHRLSLDGAWTLRNRQSLLGVEEEVPAETMRLLGQHGEPRRYAANFLEHRSAILADLDNRGVVLGGPLFDTEEIAERAGIASRTLNSYLARDQRVPPEYGRNRPRDGRTAAQRWASAS</sequence>
<comment type="caution">
    <text evidence="2">The sequence shown here is derived from an EMBL/GenBank/DDBJ whole genome shotgun (WGS) entry which is preliminary data.</text>
</comment>
<accession>A0A243RRP6</accession>
<proteinExistence type="predicted"/>
<keyword evidence="3" id="KW-1185">Reference proteome</keyword>
<protein>
    <submittedName>
        <fullName evidence="2">Uncharacterized protein</fullName>
    </submittedName>
</protein>
<gene>
    <name evidence="2" type="ORF">CA984_09925</name>
</gene>